<dbReference type="GO" id="GO:0022857">
    <property type="term" value="F:transmembrane transporter activity"/>
    <property type="evidence" value="ECO:0007669"/>
    <property type="project" value="UniProtKB-ARBA"/>
</dbReference>
<dbReference type="InterPro" id="IPR017911">
    <property type="entry name" value="MacB-like_ATP-bd"/>
</dbReference>
<dbReference type="InterPro" id="IPR003439">
    <property type="entry name" value="ABC_transporter-like_ATP-bd"/>
</dbReference>
<proteinExistence type="inferred from homology"/>
<evidence type="ECO:0000259" key="5">
    <source>
        <dbReference type="PROSITE" id="PS50893"/>
    </source>
</evidence>
<protein>
    <submittedName>
        <fullName evidence="6">ABC transporter ATP-binding protein</fullName>
    </submittedName>
</protein>
<feature type="domain" description="ABC transporter" evidence="5">
    <location>
        <begin position="4"/>
        <end position="227"/>
    </location>
</feature>
<dbReference type="SUPFAM" id="SSF52540">
    <property type="entry name" value="P-loop containing nucleoside triphosphate hydrolases"/>
    <property type="match status" value="1"/>
</dbReference>
<keyword evidence="2" id="KW-0813">Transport</keyword>
<keyword evidence="4 6" id="KW-0067">ATP-binding</keyword>
<dbReference type="GO" id="GO:0098796">
    <property type="term" value="C:membrane protein complex"/>
    <property type="evidence" value="ECO:0007669"/>
    <property type="project" value="UniProtKB-ARBA"/>
</dbReference>
<dbReference type="EMBL" id="NIOJ01000040">
    <property type="protein sequence ID" value="PNT97117.1"/>
    <property type="molecule type" value="Genomic_DNA"/>
</dbReference>
<dbReference type="PROSITE" id="PS50893">
    <property type="entry name" value="ABC_TRANSPORTER_2"/>
    <property type="match status" value="1"/>
</dbReference>
<dbReference type="Proteomes" id="UP000236151">
    <property type="component" value="Unassembled WGS sequence"/>
</dbReference>
<dbReference type="GO" id="GO:0016887">
    <property type="term" value="F:ATP hydrolysis activity"/>
    <property type="evidence" value="ECO:0007669"/>
    <property type="project" value="InterPro"/>
</dbReference>
<dbReference type="Gene3D" id="3.40.50.300">
    <property type="entry name" value="P-loop containing nucleotide triphosphate hydrolases"/>
    <property type="match status" value="1"/>
</dbReference>
<accession>A0A2K2FAH9</accession>
<evidence type="ECO:0000256" key="2">
    <source>
        <dbReference type="ARBA" id="ARBA00022448"/>
    </source>
</evidence>
<keyword evidence="3" id="KW-0547">Nucleotide-binding</keyword>
<evidence type="ECO:0000256" key="4">
    <source>
        <dbReference type="ARBA" id="ARBA00022840"/>
    </source>
</evidence>
<reference evidence="6 7" key="1">
    <citation type="submission" date="2017-06" db="EMBL/GenBank/DDBJ databases">
        <title>Investigating the central metabolism of Clostridium thermosuccinogenes.</title>
        <authorList>
            <person name="Koendjbiharie J.G."/>
            <person name="van Kranenburg R."/>
        </authorList>
    </citation>
    <scope>NUCLEOTIDE SEQUENCE [LARGE SCALE GENOMIC DNA]</scope>
    <source>
        <strain evidence="6 7">DSM 5806</strain>
    </source>
</reference>
<dbReference type="KEGG" id="cthd:CDO33_18740"/>
<dbReference type="GO" id="GO:0005524">
    <property type="term" value="F:ATP binding"/>
    <property type="evidence" value="ECO:0007669"/>
    <property type="project" value="UniProtKB-KW"/>
</dbReference>
<comment type="similarity">
    <text evidence="1">Belongs to the ABC transporter superfamily.</text>
</comment>
<dbReference type="InterPro" id="IPR003593">
    <property type="entry name" value="AAA+_ATPase"/>
</dbReference>
<dbReference type="SMART" id="SM00382">
    <property type="entry name" value="AAA"/>
    <property type="match status" value="1"/>
</dbReference>
<evidence type="ECO:0000256" key="1">
    <source>
        <dbReference type="ARBA" id="ARBA00005417"/>
    </source>
</evidence>
<dbReference type="InterPro" id="IPR017871">
    <property type="entry name" value="ABC_transporter-like_CS"/>
</dbReference>
<dbReference type="PROSITE" id="PS00211">
    <property type="entry name" value="ABC_TRANSPORTER_1"/>
    <property type="match status" value="1"/>
</dbReference>
<gene>
    <name evidence="6" type="ORF">CDQ84_13815</name>
</gene>
<dbReference type="Pfam" id="PF00005">
    <property type="entry name" value="ABC_tran"/>
    <property type="match status" value="1"/>
</dbReference>
<dbReference type="PANTHER" id="PTHR42798">
    <property type="entry name" value="LIPOPROTEIN-RELEASING SYSTEM ATP-BINDING PROTEIN LOLD"/>
    <property type="match status" value="1"/>
</dbReference>
<dbReference type="RefSeq" id="WP_103082324.1">
    <property type="nucleotide sequence ID" value="NZ_CP021850.1"/>
</dbReference>
<dbReference type="InterPro" id="IPR027417">
    <property type="entry name" value="P-loop_NTPase"/>
</dbReference>
<organism evidence="6 7">
    <name type="scientific">Clostridium thermosuccinogenes</name>
    <dbReference type="NCBI Taxonomy" id="84032"/>
    <lineage>
        <taxon>Bacteria</taxon>
        <taxon>Bacillati</taxon>
        <taxon>Bacillota</taxon>
        <taxon>Clostridia</taxon>
        <taxon>Eubacteriales</taxon>
        <taxon>Clostridiaceae</taxon>
        <taxon>Clostridium</taxon>
    </lineage>
</organism>
<dbReference type="AlphaFoldDB" id="A0A2K2FAH9"/>
<dbReference type="FunFam" id="3.40.50.300:FF:000032">
    <property type="entry name" value="Export ABC transporter ATP-binding protein"/>
    <property type="match status" value="1"/>
</dbReference>
<evidence type="ECO:0000313" key="6">
    <source>
        <dbReference type="EMBL" id="PNT97117.1"/>
    </source>
</evidence>
<dbReference type="OrthoDB" id="9810992at2"/>
<dbReference type="CDD" id="cd03255">
    <property type="entry name" value="ABC_MJ0796_LolCDE_FtsE"/>
    <property type="match status" value="1"/>
</dbReference>
<sequence>MSILSAKRLKKYYGKEPNIVRALDGVNISVDAGEFVAVVGMSGSGKSTLLHMLGGLDKPTEGEVVVDGHELSKMSDEQLAVFRRRNVGFVFQNYNLVPILSVYENIVLPIELDGNKVDKTYIDEIIDTLGLSGKRNSLPNMLSGGQQQRVAIARALATKPSILLADEPTGNLDSKTSQDVLGVLKMTSTKFHQTMIMITHNEHIAQLADRIIHISDGKIIREGRGKK</sequence>
<keyword evidence="7" id="KW-1185">Reference proteome</keyword>
<evidence type="ECO:0000313" key="7">
    <source>
        <dbReference type="Proteomes" id="UP000236151"/>
    </source>
</evidence>
<evidence type="ECO:0000256" key="3">
    <source>
        <dbReference type="ARBA" id="ARBA00022741"/>
    </source>
</evidence>
<name>A0A2K2FAH9_9CLOT</name>
<dbReference type="PANTHER" id="PTHR42798:SF6">
    <property type="entry name" value="CELL DIVISION ATP-BINDING PROTEIN FTSE"/>
    <property type="match status" value="1"/>
</dbReference>
<comment type="caution">
    <text evidence="6">The sequence shown here is derived from an EMBL/GenBank/DDBJ whole genome shotgun (WGS) entry which is preliminary data.</text>
</comment>